<keyword evidence="7" id="KW-0408">Iron</keyword>
<keyword evidence="10" id="KW-0119">Carbohydrate metabolism</keyword>
<dbReference type="Pfam" id="PF00834">
    <property type="entry name" value="Ribul_P_3_epim"/>
    <property type="match status" value="1"/>
</dbReference>
<evidence type="ECO:0000256" key="8">
    <source>
        <dbReference type="ARBA" id="ARBA00023211"/>
    </source>
</evidence>
<evidence type="ECO:0000256" key="7">
    <source>
        <dbReference type="ARBA" id="ARBA00023004"/>
    </source>
</evidence>
<keyword evidence="5" id="KW-0479">Metal-binding</keyword>
<keyword evidence="9 11" id="KW-0413">Isomerase</keyword>
<comment type="cofactor">
    <cofactor evidence="1">
        <name>Mn(2+)</name>
        <dbReference type="ChEBI" id="CHEBI:29035"/>
    </cofactor>
</comment>
<organism evidence="11 12">
    <name type="scientific">Tetragenococcus muriaticus 3MR10-3</name>
    <dbReference type="NCBI Taxonomy" id="1302648"/>
    <lineage>
        <taxon>Bacteria</taxon>
        <taxon>Bacillati</taxon>
        <taxon>Bacillota</taxon>
        <taxon>Bacilli</taxon>
        <taxon>Lactobacillales</taxon>
        <taxon>Enterococcaceae</taxon>
        <taxon>Tetragenococcus</taxon>
    </lineage>
</organism>
<comment type="caution">
    <text evidence="11">The sequence shown here is derived from an EMBL/GenBank/DDBJ whole genome shotgun (WGS) entry which is preliminary data.</text>
</comment>
<keyword evidence="8" id="KW-0464">Manganese</keyword>
<evidence type="ECO:0000256" key="5">
    <source>
        <dbReference type="ARBA" id="ARBA00022723"/>
    </source>
</evidence>
<accession>A0A091C8J3</accession>
<dbReference type="PANTHER" id="PTHR11749">
    <property type="entry name" value="RIBULOSE-5-PHOSPHATE-3-EPIMERASE"/>
    <property type="match status" value="1"/>
</dbReference>
<evidence type="ECO:0000313" key="12">
    <source>
        <dbReference type="Proteomes" id="UP000029381"/>
    </source>
</evidence>
<gene>
    <name evidence="11" type="ORF">TMU3MR103_0436</name>
</gene>
<keyword evidence="6" id="KW-0862">Zinc</keyword>
<dbReference type="EC" id="5.1.3.-" evidence="11"/>
<proteinExistence type="predicted"/>
<dbReference type="GO" id="GO:1901135">
    <property type="term" value="P:carbohydrate derivative metabolic process"/>
    <property type="evidence" value="ECO:0007669"/>
    <property type="project" value="UniProtKB-ARBA"/>
</dbReference>
<evidence type="ECO:0000256" key="1">
    <source>
        <dbReference type="ARBA" id="ARBA00001936"/>
    </source>
</evidence>
<dbReference type="InterPro" id="IPR011060">
    <property type="entry name" value="RibuloseP-bd_barrel"/>
</dbReference>
<evidence type="ECO:0000256" key="6">
    <source>
        <dbReference type="ARBA" id="ARBA00022833"/>
    </source>
</evidence>
<name>A0A091C8J3_9ENTE</name>
<dbReference type="FunFam" id="3.20.20.70:FF:000191">
    <property type="entry name" value="ribulose-phosphate 3-epimerase isoform X2"/>
    <property type="match status" value="1"/>
</dbReference>
<dbReference type="InterPro" id="IPR000056">
    <property type="entry name" value="Ribul_P_3_epim-like"/>
</dbReference>
<evidence type="ECO:0000256" key="4">
    <source>
        <dbReference type="ARBA" id="ARBA00011738"/>
    </source>
</evidence>
<dbReference type="Proteomes" id="UP000029381">
    <property type="component" value="Unassembled WGS sequence"/>
</dbReference>
<dbReference type="Gene3D" id="3.20.20.70">
    <property type="entry name" value="Aldolase class I"/>
    <property type="match status" value="1"/>
</dbReference>
<comment type="subunit">
    <text evidence="4">Homodimer.</text>
</comment>
<dbReference type="GO" id="GO:0004750">
    <property type="term" value="F:D-ribulose-phosphate 3-epimerase activity"/>
    <property type="evidence" value="ECO:0007669"/>
    <property type="project" value="UniProtKB-EC"/>
</dbReference>
<evidence type="ECO:0000256" key="3">
    <source>
        <dbReference type="ARBA" id="ARBA00001954"/>
    </source>
</evidence>
<dbReference type="SUPFAM" id="SSF51366">
    <property type="entry name" value="Ribulose-phoshate binding barrel"/>
    <property type="match status" value="1"/>
</dbReference>
<dbReference type="EMBL" id="JPVT01000044">
    <property type="protein sequence ID" value="KFN92522.1"/>
    <property type="molecule type" value="Genomic_DNA"/>
</dbReference>
<dbReference type="GO" id="GO:0006091">
    <property type="term" value="P:generation of precursor metabolites and energy"/>
    <property type="evidence" value="ECO:0007669"/>
    <property type="project" value="UniProtKB-ARBA"/>
</dbReference>
<sequence length="196" mass="21734">MDSSEIDSYHVDIMDGHFVPNFCLNSYIIEDLKAVSDTAIDVHLMATNPEQYIDHFAQAGADIITPHIEALDHPIRTLKKIRSLGKRAGLAINPATDINQFNYLAKYLDLVCVMTVDPGFSGQKMVPETLDKIERLKEIFEAKSVSVDIMVDGQVKAETASRMTKAGANWLVVGTSGLFNFPQEEYATLINDLKDA</sequence>
<reference evidence="11 12" key="1">
    <citation type="submission" date="2014-08" db="EMBL/GenBank/DDBJ databases">
        <title>Genome sequence of Tetragenococcus muriaticus.</title>
        <authorList>
            <person name="Chuea-nongthon C."/>
            <person name="Rodtong S."/>
            <person name="Yongsawatdigul J."/>
            <person name="Steele J.L."/>
            <person name="Liu X.-y."/>
            <person name="Speers J."/>
            <person name="Glasner J.D."/>
            <person name="Neeno-Eckwall E.C."/>
        </authorList>
    </citation>
    <scope>NUCLEOTIDE SEQUENCE [LARGE SCALE GENOMIC DNA]</scope>
    <source>
        <strain evidence="11 12">3MR10-3</strain>
    </source>
</reference>
<dbReference type="NCBIfam" id="NF004076">
    <property type="entry name" value="PRK05581.1-4"/>
    <property type="match status" value="1"/>
</dbReference>
<protein>
    <submittedName>
        <fullName evidence="11">Ribulose-phosphate 3-epimerase</fullName>
        <ecNumber evidence="11">5.1.3.-</ecNumber>
        <ecNumber evidence="11">5.1.3.1</ecNumber>
    </submittedName>
</protein>
<dbReference type="GO" id="GO:0046872">
    <property type="term" value="F:metal ion binding"/>
    <property type="evidence" value="ECO:0007669"/>
    <property type="project" value="UniProtKB-KW"/>
</dbReference>
<evidence type="ECO:0000256" key="9">
    <source>
        <dbReference type="ARBA" id="ARBA00023235"/>
    </source>
</evidence>
<dbReference type="CDD" id="cd00429">
    <property type="entry name" value="RPE"/>
    <property type="match status" value="1"/>
</dbReference>
<dbReference type="GO" id="GO:0046496">
    <property type="term" value="P:nicotinamide nucleotide metabolic process"/>
    <property type="evidence" value="ECO:0007669"/>
    <property type="project" value="UniProtKB-ARBA"/>
</dbReference>
<dbReference type="AlphaFoldDB" id="A0A091C8J3"/>
<dbReference type="PATRIC" id="fig|1302648.3.peg.421"/>
<evidence type="ECO:0000313" key="11">
    <source>
        <dbReference type="EMBL" id="KFN92522.1"/>
    </source>
</evidence>
<comment type="cofactor">
    <cofactor evidence="2">
        <name>Zn(2+)</name>
        <dbReference type="ChEBI" id="CHEBI:29105"/>
    </cofactor>
</comment>
<evidence type="ECO:0000256" key="2">
    <source>
        <dbReference type="ARBA" id="ARBA00001947"/>
    </source>
</evidence>
<dbReference type="PROSITE" id="PS01086">
    <property type="entry name" value="RIBUL_P_3_EPIMER_2"/>
    <property type="match status" value="1"/>
</dbReference>
<comment type="cofactor">
    <cofactor evidence="3">
        <name>Fe(2+)</name>
        <dbReference type="ChEBI" id="CHEBI:29033"/>
    </cofactor>
</comment>
<evidence type="ECO:0000256" key="10">
    <source>
        <dbReference type="ARBA" id="ARBA00023277"/>
    </source>
</evidence>
<dbReference type="EC" id="5.1.3.1" evidence="11"/>
<keyword evidence="12" id="KW-1185">Reference proteome</keyword>
<dbReference type="GO" id="GO:0006163">
    <property type="term" value="P:purine nucleotide metabolic process"/>
    <property type="evidence" value="ECO:0007669"/>
    <property type="project" value="UniProtKB-ARBA"/>
</dbReference>
<dbReference type="InterPro" id="IPR013785">
    <property type="entry name" value="Aldolase_TIM"/>
</dbReference>
<dbReference type="GO" id="GO:0005975">
    <property type="term" value="P:carbohydrate metabolic process"/>
    <property type="evidence" value="ECO:0007669"/>
    <property type="project" value="InterPro"/>
</dbReference>